<dbReference type="InterPro" id="IPR048341">
    <property type="entry name" value="DUF1285_N"/>
</dbReference>
<dbReference type="InterPro" id="IPR023361">
    <property type="entry name" value="DUF1285_beta_roll_sf"/>
</dbReference>
<evidence type="ECO:0000259" key="2">
    <source>
        <dbReference type="Pfam" id="PF21028"/>
    </source>
</evidence>
<dbReference type="Gene3D" id="2.30.270.10">
    <property type="entry name" value="duf1285 protein"/>
    <property type="match status" value="1"/>
</dbReference>
<dbReference type="RefSeq" id="WP_343845101.1">
    <property type="nucleotide sequence ID" value="NZ_BAAAEI010000012.1"/>
</dbReference>
<dbReference type="PIRSF" id="PIRSF029557">
    <property type="entry name" value="UCP029557"/>
    <property type="match status" value="1"/>
</dbReference>
<dbReference type="Proteomes" id="UP001501757">
    <property type="component" value="Unassembled WGS sequence"/>
</dbReference>
<comment type="caution">
    <text evidence="3">The sequence shown here is derived from an EMBL/GenBank/DDBJ whole genome shotgun (WGS) entry which is preliminary data.</text>
</comment>
<dbReference type="EMBL" id="BAAAEI010000012">
    <property type="protein sequence ID" value="GAA0358687.1"/>
    <property type="molecule type" value="Genomic_DNA"/>
</dbReference>
<protein>
    <submittedName>
        <fullName evidence="3">DUF1285 domain-containing protein</fullName>
    </submittedName>
</protein>
<gene>
    <name evidence="3" type="ORF">GCM10009092_23620</name>
</gene>
<dbReference type="InterPro" id="IPR048342">
    <property type="entry name" value="DUF1285_C"/>
</dbReference>
<evidence type="ECO:0000259" key="1">
    <source>
        <dbReference type="Pfam" id="PF06938"/>
    </source>
</evidence>
<feature type="domain" description="DUF1285" evidence="1">
    <location>
        <begin position="18"/>
        <end position="84"/>
    </location>
</feature>
<reference evidence="4" key="1">
    <citation type="journal article" date="2019" name="Int. J. Syst. Evol. Microbiol.">
        <title>The Global Catalogue of Microorganisms (GCM) 10K type strain sequencing project: providing services to taxonomists for standard genome sequencing and annotation.</title>
        <authorList>
            <consortium name="The Broad Institute Genomics Platform"/>
            <consortium name="The Broad Institute Genome Sequencing Center for Infectious Disease"/>
            <person name="Wu L."/>
            <person name="Ma J."/>
        </authorList>
    </citation>
    <scope>NUCLEOTIDE SEQUENCE [LARGE SCALE GENOMIC DNA]</scope>
    <source>
        <strain evidence="4">JCM 13378</strain>
    </source>
</reference>
<keyword evidence="4" id="KW-1185">Reference proteome</keyword>
<organism evidence="3 4">
    <name type="scientific">Bowmanella denitrificans</name>
    <dbReference type="NCBI Taxonomy" id="366582"/>
    <lineage>
        <taxon>Bacteria</taxon>
        <taxon>Pseudomonadati</taxon>
        <taxon>Pseudomonadota</taxon>
        <taxon>Gammaproteobacteria</taxon>
        <taxon>Alteromonadales</taxon>
        <taxon>Alteromonadaceae</taxon>
        <taxon>Bowmanella</taxon>
    </lineage>
</organism>
<sequence>MDLQRLQSQLAQDNVALPPVEDWHPAYCGEMPLEIRHNGSWHYQGSPIGRIALVKLFSRVLKREQDNYFLVTPVEKLGIQVADVPFLVTAWHQINNQLVFTTNVDESYPVDFSHPVELMVDRVSGERLPYMLVRRNLYARLHQNVFYQLVELGKPIQQEGQNHLIVQSGDYRFSLGTL</sequence>
<feature type="domain" description="DUF1285" evidence="2">
    <location>
        <begin position="85"/>
        <end position="175"/>
    </location>
</feature>
<accession>A0ABP3H000</accession>
<evidence type="ECO:0000313" key="4">
    <source>
        <dbReference type="Proteomes" id="UP001501757"/>
    </source>
</evidence>
<proteinExistence type="predicted"/>
<dbReference type="Gene3D" id="3.10.540.10">
    <property type="entry name" value="duf1285 like domain"/>
    <property type="match status" value="1"/>
</dbReference>
<dbReference type="InterPro" id="IPR010707">
    <property type="entry name" value="DUF1285"/>
</dbReference>
<dbReference type="Pfam" id="PF06938">
    <property type="entry name" value="DUF1285_N"/>
    <property type="match status" value="1"/>
</dbReference>
<evidence type="ECO:0000313" key="3">
    <source>
        <dbReference type="EMBL" id="GAA0358687.1"/>
    </source>
</evidence>
<name>A0ABP3H000_9ALTE</name>
<dbReference type="Pfam" id="PF21028">
    <property type="entry name" value="DUF1285_C"/>
    <property type="match status" value="1"/>
</dbReference>